<dbReference type="AlphaFoldDB" id="C4M8D5"/>
<keyword evidence="2 6" id="KW-0812">Transmembrane</keyword>
<keyword evidence="4 6" id="KW-0472">Membrane</keyword>
<feature type="coiled-coil region" evidence="5">
    <location>
        <begin position="136"/>
        <end position="203"/>
    </location>
</feature>
<dbReference type="InParanoid" id="C4M8D5"/>
<dbReference type="RefSeq" id="XP_649671.2">
    <property type="nucleotide sequence ID" value="XM_644579.2"/>
</dbReference>
<evidence type="ECO:0000313" key="9">
    <source>
        <dbReference type="Proteomes" id="UP000001926"/>
    </source>
</evidence>
<evidence type="ECO:0000256" key="1">
    <source>
        <dbReference type="ARBA" id="ARBA00004370"/>
    </source>
</evidence>
<dbReference type="GO" id="GO:0016020">
    <property type="term" value="C:membrane"/>
    <property type="evidence" value="ECO:0007669"/>
    <property type="project" value="UniProtKB-SubCell"/>
</dbReference>
<dbReference type="HOGENOM" id="CLU_025541_3_0_1"/>
<dbReference type="VEuPathDB" id="AmoebaDB:EHI_185430"/>
<feature type="transmembrane region" description="Helical" evidence="6">
    <location>
        <begin position="411"/>
        <end position="430"/>
    </location>
</feature>
<evidence type="ECO:0000256" key="6">
    <source>
        <dbReference type="SAM" id="Phobius"/>
    </source>
</evidence>
<keyword evidence="9" id="KW-1185">Reference proteome</keyword>
<feature type="transmembrane region" description="Helical" evidence="6">
    <location>
        <begin position="487"/>
        <end position="509"/>
    </location>
</feature>
<protein>
    <submittedName>
        <fullName evidence="8">Amino acid transporter, putative</fullName>
    </submittedName>
</protein>
<dbReference type="Pfam" id="PF01490">
    <property type="entry name" value="Aa_trans"/>
    <property type="match status" value="1"/>
</dbReference>
<keyword evidence="5" id="KW-0175">Coiled coil</keyword>
<dbReference type="GeneID" id="3403968"/>
<feature type="transmembrane region" description="Helical" evidence="6">
    <location>
        <begin position="261"/>
        <end position="281"/>
    </location>
</feature>
<feature type="domain" description="Amino acid transporter transmembrane" evidence="7">
    <location>
        <begin position="227"/>
        <end position="646"/>
    </location>
</feature>
<feature type="transmembrane region" description="Helical" evidence="6">
    <location>
        <begin position="654"/>
        <end position="676"/>
    </location>
</feature>
<feature type="transmembrane region" description="Helical" evidence="6">
    <location>
        <begin position="229"/>
        <end position="255"/>
    </location>
</feature>
<evidence type="ECO:0000256" key="2">
    <source>
        <dbReference type="ARBA" id="ARBA00022692"/>
    </source>
</evidence>
<dbReference type="FunCoup" id="C4M8D5">
    <property type="interactions" value="12"/>
</dbReference>
<dbReference type="Gene3D" id="1.20.1740.10">
    <property type="entry name" value="Amino acid/polyamine transporter I"/>
    <property type="match status" value="1"/>
</dbReference>
<dbReference type="PANTHER" id="PTHR16189">
    <property type="entry name" value="TRANSMEMBRANE PROTEIN 104-RELATED"/>
    <property type="match status" value="1"/>
</dbReference>
<feature type="transmembrane region" description="Helical" evidence="6">
    <location>
        <begin position="540"/>
        <end position="565"/>
    </location>
</feature>
<sequence length="686" mass="78308">MYDDEKRTQLVPVLYKLEFVALVIQNLYTNTSLCEGFLIDLQQTIRKFNGLNIGEKMFKYMDSHPATVKEEEESEEEKERAFNNLLDAIRNNIQGILDLLPGNLSNQLLEAIKLEKYVYDDYQIYHATMDTINTFTQAYNAKINKLDTENMLLKNEYDKLFKEQQELVQQLDALERKLGQEDLEKTRNEKQKIFNIFKNLKERKLRSKKMESNTQPLIPQQNHKKYHTYSFITCFAVVVNYIVGTGVFGLPSAFYSAGVPLSTITILIFCILSCVTAIYVIETLSRSHGYAMAVESGEYKCEMGYEVYDYSSMAQMWGGKPVKWATTITLMCSAYGSLWAYVATCVSTLSTLFWLIYSNEPMKCDVSNRWHFDWKCNVTYFTSIAVYGLVVIPLTFIDLTEQSLLQLVLTVYRFVSFLIMFITCAVQLGKNGPIELKVNTYEDVSFLKEFRWVGFGSMFTHVAFALACQQNLPDALAPLNKKKFSHIATLGSIILCCFIYIGIALVTSWCFTTSTPSPVTLAWADYNGYEGGWGVGKAKWWAIIIKYMILLFPIVNLTNEFPLVATTLSTNMRTLFRNKNSKRTKFITKALAAFPPFILTCAVGSLRVIFDVTGSFSFVLCFSLPCIFHYLSRRKVIAKFNKTKTPFSGPWSRIEVTGAVFIISLLLFITAVVFIIKELVTNFTVA</sequence>
<keyword evidence="3 6" id="KW-1133">Transmembrane helix</keyword>
<dbReference type="OMA" id="MWVCESV"/>
<evidence type="ECO:0000256" key="3">
    <source>
        <dbReference type="ARBA" id="ARBA00022989"/>
    </source>
</evidence>
<gene>
    <name evidence="8" type="ORF">EHI_185430</name>
</gene>
<evidence type="ECO:0000256" key="4">
    <source>
        <dbReference type="ARBA" id="ARBA00023136"/>
    </source>
</evidence>
<feature type="transmembrane region" description="Helical" evidence="6">
    <location>
        <begin position="338"/>
        <end position="357"/>
    </location>
</feature>
<dbReference type="VEuPathDB" id="AmoebaDB:EHI5A_193610"/>
<feature type="transmembrane region" description="Helical" evidence="6">
    <location>
        <begin position="586"/>
        <end position="610"/>
    </location>
</feature>
<proteinExistence type="predicted"/>
<evidence type="ECO:0000259" key="7">
    <source>
        <dbReference type="Pfam" id="PF01490"/>
    </source>
</evidence>
<name>C4M8D5_ENTH1</name>
<evidence type="ECO:0000256" key="5">
    <source>
        <dbReference type="SAM" id="Coils"/>
    </source>
</evidence>
<reference evidence="8" key="2">
    <citation type="submission" date="2007-03" db="EMBL/GenBank/DDBJ databases">
        <authorList>
            <person name="Lorenzi H."/>
            <person name="Amedeo P."/>
            <person name="Inman J."/>
            <person name="Schobel S."/>
            <person name="Caler E."/>
        </authorList>
    </citation>
    <scope>GENOME REANNOTATION</scope>
    <source>
        <strain evidence="8">HM-1:IMSS</strain>
    </source>
</reference>
<feature type="transmembrane region" description="Helical" evidence="6">
    <location>
        <begin position="377"/>
        <end position="399"/>
    </location>
</feature>
<dbReference type="KEGG" id="ehi:EHI_185430"/>
<evidence type="ECO:0000313" key="8">
    <source>
        <dbReference type="EMBL" id="EAL44285.2"/>
    </source>
</evidence>
<comment type="subcellular location">
    <subcellularLocation>
        <location evidence="1">Membrane</location>
    </subcellularLocation>
</comment>
<dbReference type="OrthoDB" id="294541at2759"/>
<reference evidence="8" key="1">
    <citation type="journal article" date="2005" name="Nature">
        <title>The genome of the protist parasite Entamoeba histolytica.</title>
        <authorList>
            <person name="Loftus B."/>
            <person name="Anderson I."/>
            <person name="Davies R."/>
            <person name="Alsmark U.C."/>
            <person name="Samuelson J."/>
            <person name="Amedeo P."/>
            <person name="Roncaglia P."/>
            <person name="Berriman M."/>
            <person name="Hirt R.P."/>
            <person name="Mann B.J."/>
            <person name="Nozaki T."/>
            <person name="Suh B."/>
            <person name="Pop M."/>
            <person name="Duchene M."/>
            <person name="Ackers J."/>
            <person name="Tannich E."/>
            <person name="Leippe M."/>
            <person name="Hofer M."/>
            <person name="Bruchhaus I."/>
            <person name="Willhoeft U."/>
            <person name="Bhattacharya A."/>
            <person name="Chillingworth T."/>
            <person name="Churcher C."/>
            <person name="Hance Z."/>
            <person name="Harris B."/>
            <person name="Harris D."/>
            <person name="Jagels K."/>
            <person name="Moule S."/>
            <person name="Mungall K."/>
            <person name="Ormond D."/>
            <person name="Squares R."/>
            <person name="Whitehead S."/>
            <person name="Quail M.A."/>
            <person name="Rabbinowitsch E."/>
            <person name="Norbertczak H."/>
            <person name="Price C."/>
            <person name="Wang Z."/>
            <person name="Guillen N."/>
            <person name="Gilchrist C."/>
            <person name="Stroup S.E."/>
            <person name="Bhattacharya S."/>
            <person name="Lohia A."/>
            <person name="Foster P.G."/>
            <person name="Sicheritz-Ponten T."/>
            <person name="Weber C."/>
            <person name="Singh U."/>
            <person name="Mukherjee C."/>
            <person name="El-Sayed N.M."/>
            <person name="Petri W.A.Jr."/>
            <person name="Clark C.G."/>
            <person name="Embley T.M."/>
            <person name="Barrell B."/>
            <person name="Fraser C.M."/>
            <person name="Hall N."/>
        </authorList>
    </citation>
    <scope>NUCLEOTIDE SEQUENCE [LARGE SCALE GENOMIC DNA]</scope>
    <source>
        <strain evidence="8">HM-1:IMSS</strain>
    </source>
</reference>
<dbReference type="VEuPathDB" id="AmoebaDB:EHI7A_169230"/>
<feature type="transmembrane region" description="Helical" evidence="6">
    <location>
        <begin position="616"/>
        <end position="633"/>
    </location>
</feature>
<dbReference type="Proteomes" id="UP000001926">
    <property type="component" value="Partially assembled WGS sequence"/>
</dbReference>
<dbReference type="EMBL" id="DS571356">
    <property type="protein sequence ID" value="EAL44285.2"/>
    <property type="molecule type" value="Genomic_DNA"/>
</dbReference>
<dbReference type="PANTHER" id="PTHR16189:SF13">
    <property type="entry name" value="AMINO ACID TRANSPORTER TRANSMEMBRANE DOMAIN-CONTAINING PROTEIN"/>
    <property type="match status" value="1"/>
</dbReference>
<organism evidence="8 9">
    <name type="scientific">Entamoeba histolytica (strain ATCC 30459 / HM-1:IMSS / ABRM)</name>
    <dbReference type="NCBI Taxonomy" id="294381"/>
    <lineage>
        <taxon>Eukaryota</taxon>
        <taxon>Amoebozoa</taxon>
        <taxon>Evosea</taxon>
        <taxon>Archamoebae</taxon>
        <taxon>Mastigamoebida</taxon>
        <taxon>Entamoebidae</taxon>
        <taxon>Entamoeba</taxon>
    </lineage>
</organism>
<dbReference type="InterPro" id="IPR013057">
    <property type="entry name" value="AA_transpt_TM"/>
</dbReference>
<dbReference type="VEuPathDB" id="AmoebaDB:KM1_246850"/>
<feature type="transmembrane region" description="Helical" evidence="6">
    <location>
        <begin position="450"/>
        <end position="467"/>
    </location>
</feature>
<dbReference type="VEuPathDB" id="AmoebaDB:EHI8A_195440"/>
<accession>C4M8D5</accession>